<evidence type="ECO:0008006" key="4">
    <source>
        <dbReference type="Google" id="ProtNLM"/>
    </source>
</evidence>
<comment type="caution">
    <text evidence="2">The sequence shown here is derived from an EMBL/GenBank/DDBJ whole genome shotgun (WGS) entry which is preliminary data.</text>
</comment>
<reference evidence="2" key="1">
    <citation type="submission" date="2024-05" db="EMBL/GenBank/DDBJ databases">
        <title>Whole genome shotgun sequence of Streptomyces hydrogenans NBRC 13475.</title>
        <authorList>
            <person name="Komaki H."/>
            <person name="Tamura T."/>
        </authorList>
    </citation>
    <scope>NUCLEOTIDE SEQUENCE</scope>
    <source>
        <strain evidence="2">NBRC 13475</strain>
    </source>
</reference>
<name>A0ABQ3P170_9ACTN</name>
<dbReference type="InterPro" id="IPR028994">
    <property type="entry name" value="Integrin_alpha_N"/>
</dbReference>
<dbReference type="SUPFAM" id="SSF69318">
    <property type="entry name" value="Integrin alpha N-terminal domain"/>
    <property type="match status" value="1"/>
</dbReference>
<dbReference type="EMBL" id="BNDW01000004">
    <property type="protein sequence ID" value="GHI18752.1"/>
    <property type="molecule type" value="Genomic_DNA"/>
</dbReference>
<keyword evidence="3" id="KW-1185">Reference proteome</keyword>
<feature type="signal peptide" evidence="1">
    <location>
        <begin position="1"/>
        <end position="21"/>
    </location>
</feature>
<sequence>MTAVAVAFAVTAGAAAAPALATPASAPALAVAAPAAAGEAEQDAIGIRASLLRGSGPSGFLTRSKTTVDQFFWTRYADGVTVTLPRGEYHGSARSDVVVRRAETDRYAVYDMSTGGAPVEIDTAFLGSSAQFLGPSGRTLVFRTSDASGNATLHLVSQEEGAEPVDRTVTGLPADTRVVRHSLSSPGVLALLHTGSVDGVSQTRLGVVDLTSGKLADSRVVPAGTGSISASDTHVAWVDGAYVVTARRGATTTVRTSVGWGTGLRVDLMGDWVTYSLPGGSTATTPSDLHALTARSLTAGNATTVKLLDTTLTAYAEAGGSLLVQGGTVAQGEGVYRIAPGADGRPAATLVADTGESTALAVTDEKLPGTIDLRLDNGEPHLSWGLNQQKAQVTLKITETATGAHGRVPVKDDDGDGTYTVFWNGELDGAGATNGAYTWTMTAQPANRIGPDLIRSGSFTLDSGHGPHAYSNSFSPDLLTRTGSGRLVSYDVRRLTDNGHSAPAKDHGGGWQIYDRVIATGNVAGTTHADVLGRDRAGVLWFYQGTDTGLARRTQVGGGWQVYDKLAGGTDVTGDGRADLLAADRSGVLWLYPATGNTARPFATRKKIGGGWQVYDKLVSLNNVGGDGASRLFARDKNGVLWDYWSPGDGTFKPRRQIGGGWQRYKEIVGTGNADSDDRFDLIGHDPSHLGRTLHFYGSANASPTMFLGGRKQLSTPPALDDRNTLVF</sequence>
<gene>
    <name evidence="2" type="ORF">Shyd_01230</name>
</gene>
<evidence type="ECO:0000313" key="3">
    <source>
        <dbReference type="Proteomes" id="UP001052739"/>
    </source>
</evidence>
<dbReference type="Gene3D" id="2.115.10.10">
    <property type="entry name" value="Tachylectin 2"/>
    <property type="match status" value="1"/>
</dbReference>
<proteinExistence type="predicted"/>
<dbReference type="Proteomes" id="UP001052739">
    <property type="component" value="Unassembled WGS sequence"/>
</dbReference>
<feature type="chain" id="PRO_5046023713" description="VCBS repeat-containing protein" evidence="1">
    <location>
        <begin position="22"/>
        <end position="728"/>
    </location>
</feature>
<protein>
    <recommendedName>
        <fullName evidence="4">VCBS repeat-containing protein</fullName>
    </recommendedName>
</protein>
<keyword evidence="1" id="KW-0732">Signal</keyword>
<evidence type="ECO:0000313" key="2">
    <source>
        <dbReference type="EMBL" id="GHI18752.1"/>
    </source>
</evidence>
<accession>A0ABQ3P170</accession>
<evidence type="ECO:0000256" key="1">
    <source>
        <dbReference type="SAM" id="SignalP"/>
    </source>
</evidence>
<organism evidence="2 3">
    <name type="scientific">Streptomyces hydrogenans</name>
    <dbReference type="NCBI Taxonomy" id="1873719"/>
    <lineage>
        <taxon>Bacteria</taxon>
        <taxon>Bacillati</taxon>
        <taxon>Actinomycetota</taxon>
        <taxon>Actinomycetes</taxon>
        <taxon>Kitasatosporales</taxon>
        <taxon>Streptomycetaceae</taxon>
        <taxon>Streptomyces</taxon>
    </lineage>
</organism>